<keyword evidence="3" id="KW-1185">Reference proteome</keyword>
<reference evidence="2" key="1">
    <citation type="submission" date="2021-02" db="EMBL/GenBank/DDBJ databases">
        <title>Genome sequence Cadophora malorum strain M34.</title>
        <authorList>
            <person name="Stefanovic E."/>
            <person name="Vu D."/>
            <person name="Scully C."/>
            <person name="Dijksterhuis J."/>
            <person name="Roader J."/>
            <person name="Houbraken J."/>
        </authorList>
    </citation>
    <scope>NUCLEOTIDE SEQUENCE</scope>
    <source>
        <strain evidence="2">M34</strain>
    </source>
</reference>
<evidence type="ECO:0000313" key="3">
    <source>
        <dbReference type="Proteomes" id="UP000664132"/>
    </source>
</evidence>
<comment type="caution">
    <text evidence="2">The sequence shown here is derived from an EMBL/GenBank/DDBJ whole genome shotgun (WGS) entry which is preliminary data.</text>
</comment>
<sequence>MAHGACNKKCFSAGRFSPLRLACFLLLLRTPFLNYPTNTSRQKGIDTLPLELGRPQQTQKKLSNMPSQVTNGASNISNNTKLKISKGPMATTPLATVPYSMEATPLNMPPSTSSSTTFHTTAISASDLPTPVKTEGIALTGFTLYPKLPLELRFRIIHFAVKHFPRILQVIKYVELDY</sequence>
<accession>A0A8H7TGK0</accession>
<evidence type="ECO:0000313" key="2">
    <source>
        <dbReference type="EMBL" id="KAG4418458.1"/>
    </source>
</evidence>
<dbReference type="OrthoDB" id="3560998at2759"/>
<gene>
    <name evidence="2" type="ORF">IFR04_008443</name>
</gene>
<name>A0A8H7TGK0_9HELO</name>
<feature type="signal peptide" evidence="1">
    <location>
        <begin position="1"/>
        <end position="34"/>
    </location>
</feature>
<proteinExistence type="predicted"/>
<organism evidence="2 3">
    <name type="scientific">Cadophora malorum</name>
    <dbReference type="NCBI Taxonomy" id="108018"/>
    <lineage>
        <taxon>Eukaryota</taxon>
        <taxon>Fungi</taxon>
        <taxon>Dikarya</taxon>
        <taxon>Ascomycota</taxon>
        <taxon>Pezizomycotina</taxon>
        <taxon>Leotiomycetes</taxon>
        <taxon>Helotiales</taxon>
        <taxon>Ploettnerulaceae</taxon>
        <taxon>Cadophora</taxon>
    </lineage>
</organism>
<protein>
    <submittedName>
        <fullName evidence="2">Uncharacterized protein</fullName>
    </submittedName>
</protein>
<dbReference type="EMBL" id="JAFJYH010000128">
    <property type="protein sequence ID" value="KAG4418458.1"/>
    <property type="molecule type" value="Genomic_DNA"/>
</dbReference>
<feature type="chain" id="PRO_5034034560" evidence="1">
    <location>
        <begin position="35"/>
        <end position="178"/>
    </location>
</feature>
<evidence type="ECO:0000256" key="1">
    <source>
        <dbReference type="SAM" id="SignalP"/>
    </source>
</evidence>
<dbReference type="AlphaFoldDB" id="A0A8H7TGK0"/>
<dbReference type="Proteomes" id="UP000664132">
    <property type="component" value="Unassembled WGS sequence"/>
</dbReference>
<keyword evidence="1" id="KW-0732">Signal</keyword>